<dbReference type="InterPro" id="IPR004017">
    <property type="entry name" value="Cys_rich_dom"/>
</dbReference>
<evidence type="ECO:0000313" key="9">
    <source>
        <dbReference type="Proteomes" id="UP000244523"/>
    </source>
</evidence>
<evidence type="ECO:0000313" key="8">
    <source>
        <dbReference type="EMBL" id="PUB11811.1"/>
    </source>
</evidence>
<dbReference type="Proteomes" id="UP000244523">
    <property type="component" value="Unassembled WGS sequence"/>
</dbReference>
<evidence type="ECO:0000259" key="7">
    <source>
        <dbReference type="PROSITE" id="PS51379"/>
    </source>
</evidence>
<proteinExistence type="predicted"/>
<gene>
    <name evidence="8" type="ORF">C8N45_11254</name>
</gene>
<reference evidence="8 9" key="1">
    <citation type="submission" date="2018-04" db="EMBL/GenBank/DDBJ databases">
        <title>Genomic Encyclopedia of Archaeal and Bacterial Type Strains, Phase II (KMG-II): from individual species to whole genera.</title>
        <authorList>
            <person name="Goeker M."/>
        </authorList>
    </citation>
    <scope>NUCLEOTIDE SEQUENCE [LARGE SCALE GENOMIC DNA]</scope>
    <source>
        <strain evidence="8 9">DSM 29955</strain>
    </source>
</reference>
<dbReference type="OrthoDB" id="9794954at2"/>
<feature type="domain" description="4Fe-4S ferredoxin-type" evidence="7">
    <location>
        <begin position="103"/>
        <end position="134"/>
    </location>
</feature>
<dbReference type="Pfam" id="PF02754">
    <property type="entry name" value="CCG"/>
    <property type="match status" value="1"/>
</dbReference>
<dbReference type="AlphaFoldDB" id="A0A2T6KAE4"/>
<keyword evidence="9" id="KW-1185">Reference proteome</keyword>
<dbReference type="GO" id="GO:0016491">
    <property type="term" value="F:oxidoreductase activity"/>
    <property type="evidence" value="ECO:0007669"/>
    <property type="project" value="UniProtKB-ARBA"/>
</dbReference>
<keyword evidence="1" id="KW-0813">Transport</keyword>
<accession>A0A2T6KAE4</accession>
<dbReference type="GO" id="GO:0046872">
    <property type="term" value="F:metal ion binding"/>
    <property type="evidence" value="ECO:0007669"/>
    <property type="project" value="UniProtKB-KW"/>
</dbReference>
<keyword evidence="3" id="KW-0479">Metal-binding</keyword>
<keyword evidence="6" id="KW-0411">Iron-sulfur</keyword>
<dbReference type="PANTHER" id="PTHR43551">
    <property type="entry name" value="FUMARATE REDUCTASE IRON-SULFUR SUBUNIT"/>
    <property type="match status" value="1"/>
</dbReference>
<organism evidence="8 9">
    <name type="scientific">Yoonia sediminilitoris</name>
    <dbReference type="NCBI Taxonomy" id="1286148"/>
    <lineage>
        <taxon>Bacteria</taxon>
        <taxon>Pseudomonadati</taxon>
        <taxon>Pseudomonadota</taxon>
        <taxon>Alphaproteobacteria</taxon>
        <taxon>Rhodobacterales</taxon>
        <taxon>Paracoccaceae</taxon>
        <taxon>Yoonia</taxon>
    </lineage>
</organism>
<dbReference type="SUPFAM" id="SSF46548">
    <property type="entry name" value="alpha-helical ferredoxin"/>
    <property type="match status" value="1"/>
</dbReference>
<evidence type="ECO:0000256" key="6">
    <source>
        <dbReference type="ARBA" id="ARBA00023014"/>
    </source>
</evidence>
<evidence type="ECO:0000256" key="5">
    <source>
        <dbReference type="ARBA" id="ARBA00023004"/>
    </source>
</evidence>
<evidence type="ECO:0000256" key="4">
    <source>
        <dbReference type="ARBA" id="ARBA00022982"/>
    </source>
</evidence>
<dbReference type="Pfam" id="PF13183">
    <property type="entry name" value="Fer4_8"/>
    <property type="match status" value="1"/>
</dbReference>
<dbReference type="PROSITE" id="PS51379">
    <property type="entry name" value="4FE4S_FER_2"/>
    <property type="match status" value="2"/>
</dbReference>
<dbReference type="GO" id="GO:0051539">
    <property type="term" value="F:4 iron, 4 sulfur cluster binding"/>
    <property type="evidence" value="ECO:0007669"/>
    <property type="project" value="UniProtKB-KW"/>
</dbReference>
<keyword evidence="4" id="KW-0249">Electron transport</keyword>
<dbReference type="EMBL" id="QBUD01000012">
    <property type="protein sequence ID" value="PUB11811.1"/>
    <property type="molecule type" value="Genomic_DNA"/>
</dbReference>
<dbReference type="InterPro" id="IPR009051">
    <property type="entry name" value="Helical_ferredxn"/>
</dbReference>
<dbReference type="InterPro" id="IPR017900">
    <property type="entry name" value="4Fe4S_Fe_S_CS"/>
</dbReference>
<comment type="caution">
    <text evidence="8">The sequence shown here is derived from an EMBL/GenBank/DDBJ whole genome shotgun (WGS) entry which is preliminary data.</text>
</comment>
<dbReference type="InterPro" id="IPR017896">
    <property type="entry name" value="4Fe4S_Fe-S-bd"/>
</dbReference>
<evidence type="ECO:0000256" key="3">
    <source>
        <dbReference type="ARBA" id="ARBA00022723"/>
    </source>
</evidence>
<sequence>MTADTKPFDQQGDTPDTVRVANAMEGFLSEFGPRAASYMNACVRCGLCAEACHFHLATGAAKYTPIHKIKPFEAAYNQMQGPFSWIKRAVGIAPTVSIEDLQDWEELIFDSCTLCGRCTLACPMGIDIAELVKEARHGMYRAGLLPDRLAQIVGHARTNHSPFGTPEDFVKALRAIETEFAITLPLDKPKADLLLTLAPGDLEEHRNSVVGLARILDSLNIDWTLSSLAFEATNFGYLSGDTELQGSLTCRLIDKAREIGATTILLPECGHAWGALRWEAARWYGTPINDIRILHTLELLAERIQTGDIRLHPVGESATFHDPCQQVRRGGLGWAPRVILDALGMELRELENTQETSFCCGGGGGVLANTRAAPLRAQAFDIKRKEVEATGATHFVTSCGQCRLQFDRSRQATNWDKEVESLLELVAANLRID</sequence>
<protein>
    <submittedName>
        <fullName evidence="8">Fe-S oxidoreductase</fullName>
    </submittedName>
</protein>
<evidence type="ECO:0000256" key="1">
    <source>
        <dbReference type="ARBA" id="ARBA00022448"/>
    </source>
</evidence>
<dbReference type="PROSITE" id="PS00198">
    <property type="entry name" value="4FE4S_FER_1"/>
    <property type="match status" value="1"/>
</dbReference>
<keyword evidence="5" id="KW-0408">Iron</keyword>
<dbReference type="PANTHER" id="PTHR43551:SF1">
    <property type="entry name" value="HETERODISULFIDE REDUCTASE"/>
    <property type="match status" value="1"/>
</dbReference>
<name>A0A2T6KAE4_9RHOB</name>
<keyword evidence="2" id="KW-0004">4Fe-4S</keyword>
<feature type="domain" description="4Fe-4S ferredoxin-type" evidence="7">
    <location>
        <begin position="33"/>
        <end position="62"/>
    </location>
</feature>
<evidence type="ECO:0000256" key="2">
    <source>
        <dbReference type="ARBA" id="ARBA00022485"/>
    </source>
</evidence>
<dbReference type="RefSeq" id="WP_108387608.1">
    <property type="nucleotide sequence ID" value="NZ_QBUD01000012.1"/>
</dbReference>
<dbReference type="Gene3D" id="1.10.1060.10">
    <property type="entry name" value="Alpha-helical ferredoxin"/>
    <property type="match status" value="1"/>
</dbReference>